<evidence type="ECO:0000256" key="6">
    <source>
        <dbReference type="ARBA" id="ARBA00022741"/>
    </source>
</evidence>
<feature type="binding site" evidence="11">
    <location>
        <position position="118"/>
    </location>
    <ligand>
        <name>ATP</name>
        <dbReference type="ChEBI" id="CHEBI:30616"/>
    </ligand>
</feature>
<dbReference type="EMBL" id="JACGWU010000001">
    <property type="protein sequence ID" value="MBA8828526.1"/>
    <property type="molecule type" value="Genomic_DNA"/>
</dbReference>
<evidence type="ECO:0000256" key="9">
    <source>
        <dbReference type="ARBA" id="ARBA00023141"/>
    </source>
</evidence>
<dbReference type="PANTHER" id="PTHR21087">
    <property type="entry name" value="SHIKIMATE KINASE"/>
    <property type="match status" value="1"/>
</dbReference>
<dbReference type="InterPro" id="IPR000623">
    <property type="entry name" value="Shikimate_kinase/TSH1"/>
</dbReference>
<evidence type="ECO:0000256" key="4">
    <source>
        <dbReference type="ARBA" id="ARBA00022605"/>
    </source>
</evidence>
<accession>A0A7W3PNS1</accession>
<evidence type="ECO:0000256" key="5">
    <source>
        <dbReference type="ARBA" id="ARBA00022679"/>
    </source>
</evidence>
<reference evidence="12 13" key="1">
    <citation type="submission" date="2020-07" db="EMBL/GenBank/DDBJ databases">
        <title>Sequencing the genomes of 1000 actinobacteria strains.</title>
        <authorList>
            <person name="Klenk H.-P."/>
        </authorList>
    </citation>
    <scope>NUCLEOTIDE SEQUENCE [LARGE SCALE GENOMIC DNA]</scope>
    <source>
        <strain evidence="12 13">DSM 23737</strain>
    </source>
</reference>
<dbReference type="EC" id="2.7.1.71" evidence="3 11"/>
<keyword evidence="11" id="KW-0460">Magnesium</keyword>
<dbReference type="PANTHER" id="PTHR21087:SF16">
    <property type="entry name" value="SHIKIMATE KINASE 1, CHLOROPLASTIC"/>
    <property type="match status" value="1"/>
</dbReference>
<keyword evidence="11" id="KW-0479">Metal-binding</keyword>
<feature type="binding site" evidence="11">
    <location>
        <position position="60"/>
    </location>
    <ligand>
        <name>substrate</name>
    </ligand>
</feature>
<feature type="binding site" evidence="11">
    <location>
        <position position="135"/>
    </location>
    <ligand>
        <name>substrate</name>
    </ligand>
</feature>
<keyword evidence="5 11" id="KW-0808">Transferase</keyword>
<feature type="binding site" evidence="11">
    <location>
        <position position="81"/>
    </location>
    <ligand>
        <name>substrate</name>
    </ligand>
</feature>
<proteinExistence type="inferred from homology"/>
<evidence type="ECO:0000256" key="10">
    <source>
        <dbReference type="ARBA" id="ARBA00048567"/>
    </source>
</evidence>
<evidence type="ECO:0000256" key="1">
    <source>
        <dbReference type="ARBA" id="ARBA00004842"/>
    </source>
</evidence>
<gene>
    <name evidence="11" type="primary">aroK</name>
    <name evidence="12" type="ORF">FB555_000597</name>
</gene>
<dbReference type="CDD" id="cd00464">
    <property type="entry name" value="SK"/>
    <property type="match status" value="1"/>
</dbReference>
<feature type="binding site" evidence="11">
    <location>
        <begin position="15"/>
        <end position="20"/>
    </location>
    <ligand>
        <name>ATP</name>
        <dbReference type="ChEBI" id="CHEBI:30616"/>
    </ligand>
</feature>
<feature type="binding site" evidence="11">
    <location>
        <position position="152"/>
    </location>
    <ligand>
        <name>ATP</name>
        <dbReference type="ChEBI" id="CHEBI:30616"/>
    </ligand>
</feature>
<comment type="caution">
    <text evidence="12">The sequence shown here is derived from an EMBL/GenBank/DDBJ whole genome shotgun (WGS) entry which is preliminary data.</text>
</comment>
<name>A0A7W3PNS1_9MICO</name>
<evidence type="ECO:0000313" key="13">
    <source>
        <dbReference type="Proteomes" id="UP000524237"/>
    </source>
</evidence>
<comment type="catalytic activity">
    <reaction evidence="10 11">
        <text>shikimate + ATP = 3-phosphoshikimate + ADP + H(+)</text>
        <dbReference type="Rhea" id="RHEA:13121"/>
        <dbReference type="ChEBI" id="CHEBI:15378"/>
        <dbReference type="ChEBI" id="CHEBI:30616"/>
        <dbReference type="ChEBI" id="CHEBI:36208"/>
        <dbReference type="ChEBI" id="CHEBI:145989"/>
        <dbReference type="ChEBI" id="CHEBI:456216"/>
        <dbReference type="EC" id="2.7.1.71"/>
    </reaction>
</comment>
<keyword evidence="6 11" id="KW-0547">Nucleotide-binding</keyword>
<comment type="pathway">
    <text evidence="1 11">Metabolic intermediate biosynthesis; chorismate biosynthesis; chorismate from D-erythrose 4-phosphate and phosphoenolpyruvate: step 5/7.</text>
</comment>
<dbReference type="InterPro" id="IPR027417">
    <property type="entry name" value="P-loop_NTPase"/>
</dbReference>
<dbReference type="InterPro" id="IPR023000">
    <property type="entry name" value="Shikimate_kinase_CS"/>
</dbReference>
<dbReference type="RefSeq" id="WP_343046385.1">
    <property type="nucleotide sequence ID" value="NZ_JACGWU010000001.1"/>
</dbReference>
<comment type="similarity">
    <text evidence="2 11">Belongs to the shikimate kinase family.</text>
</comment>
<protein>
    <recommendedName>
        <fullName evidence="3 11">Shikimate kinase</fullName>
        <shortName evidence="11">SK</shortName>
        <ecNumber evidence="3 11">2.7.1.71</ecNumber>
    </recommendedName>
</protein>
<evidence type="ECO:0000256" key="8">
    <source>
        <dbReference type="ARBA" id="ARBA00022840"/>
    </source>
</evidence>
<sequence length="181" mass="19538">MKQTLPRVVLIGAPASGKSKIAKMVAAELGCQRIDTDKVIVAEHGPIANIFDEHGEGAFRALERTAVIDALKHDAVLSLGGGAVIDADTQHDLSQAHCVLLTVSEEAVALRLVESPKRPLLRDGLAAWKALVLEREPIYRALADQTFDTSHRPLEDIASQICAWIRAGYPEESGTEGDNQQ</sequence>
<dbReference type="GO" id="GO:0005524">
    <property type="term" value="F:ATP binding"/>
    <property type="evidence" value="ECO:0007669"/>
    <property type="project" value="UniProtKB-UniRule"/>
</dbReference>
<keyword evidence="13" id="KW-1185">Reference proteome</keyword>
<keyword evidence="7 11" id="KW-0418">Kinase</keyword>
<dbReference type="GO" id="GO:0004765">
    <property type="term" value="F:shikimate kinase activity"/>
    <property type="evidence" value="ECO:0007669"/>
    <property type="project" value="UniProtKB-UniRule"/>
</dbReference>
<feature type="binding site" evidence="11">
    <location>
        <position position="19"/>
    </location>
    <ligand>
        <name>Mg(2+)</name>
        <dbReference type="ChEBI" id="CHEBI:18420"/>
    </ligand>
</feature>
<dbReference type="SUPFAM" id="SSF52540">
    <property type="entry name" value="P-loop containing nucleoside triphosphate hydrolases"/>
    <property type="match status" value="1"/>
</dbReference>
<dbReference type="AlphaFoldDB" id="A0A7W3PNS1"/>
<evidence type="ECO:0000256" key="2">
    <source>
        <dbReference type="ARBA" id="ARBA00006997"/>
    </source>
</evidence>
<feature type="binding site" evidence="11">
    <location>
        <position position="37"/>
    </location>
    <ligand>
        <name>substrate</name>
    </ligand>
</feature>
<keyword evidence="11" id="KW-0963">Cytoplasm</keyword>
<comment type="subunit">
    <text evidence="11">Monomer.</text>
</comment>
<dbReference type="UniPathway" id="UPA00053">
    <property type="reaction ID" value="UER00088"/>
</dbReference>
<evidence type="ECO:0000256" key="11">
    <source>
        <dbReference type="HAMAP-Rule" id="MF_00109"/>
    </source>
</evidence>
<dbReference type="InterPro" id="IPR031322">
    <property type="entry name" value="Shikimate/glucono_kinase"/>
</dbReference>
<dbReference type="GO" id="GO:0009423">
    <property type="term" value="P:chorismate biosynthetic process"/>
    <property type="evidence" value="ECO:0007669"/>
    <property type="project" value="UniProtKB-UniRule"/>
</dbReference>
<keyword evidence="8 11" id="KW-0067">ATP-binding</keyword>
<dbReference type="GO" id="GO:0009073">
    <property type="term" value="P:aromatic amino acid family biosynthetic process"/>
    <property type="evidence" value="ECO:0007669"/>
    <property type="project" value="UniProtKB-KW"/>
</dbReference>
<dbReference type="Proteomes" id="UP000524237">
    <property type="component" value="Unassembled WGS sequence"/>
</dbReference>
<dbReference type="GO" id="GO:0005829">
    <property type="term" value="C:cytosol"/>
    <property type="evidence" value="ECO:0007669"/>
    <property type="project" value="TreeGrafter"/>
</dbReference>
<comment type="subcellular location">
    <subcellularLocation>
        <location evidence="11">Cytoplasm</location>
    </subcellularLocation>
</comment>
<keyword evidence="4 11" id="KW-0028">Amino-acid biosynthesis</keyword>
<organism evidence="12 13">
    <name type="scientific">Alpinimonas psychrophila</name>
    <dbReference type="NCBI Taxonomy" id="748908"/>
    <lineage>
        <taxon>Bacteria</taxon>
        <taxon>Bacillati</taxon>
        <taxon>Actinomycetota</taxon>
        <taxon>Actinomycetes</taxon>
        <taxon>Micrococcales</taxon>
        <taxon>Microbacteriaceae</taxon>
        <taxon>Alpinimonas</taxon>
    </lineage>
</organism>
<dbReference type="Pfam" id="PF01202">
    <property type="entry name" value="SKI"/>
    <property type="match status" value="1"/>
</dbReference>
<dbReference type="GO" id="GO:0000287">
    <property type="term" value="F:magnesium ion binding"/>
    <property type="evidence" value="ECO:0007669"/>
    <property type="project" value="UniProtKB-UniRule"/>
</dbReference>
<dbReference type="GO" id="GO:0008652">
    <property type="term" value="P:amino acid biosynthetic process"/>
    <property type="evidence" value="ECO:0007669"/>
    <property type="project" value="UniProtKB-KW"/>
</dbReference>
<dbReference type="HAMAP" id="MF_00109">
    <property type="entry name" value="Shikimate_kinase"/>
    <property type="match status" value="1"/>
</dbReference>
<dbReference type="Gene3D" id="3.40.50.300">
    <property type="entry name" value="P-loop containing nucleotide triphosphate hydrolases"/>
    <property type="match status" value="1"/>
</dbReference>
<comment type="cofactor">
    <cofactor evidence="11">
        <name>Mg(2+)</name>
        <dbReference type="ChEBI" id="CHEBI:18420"/>
    </cofactor>
    <text evidence="11">Binds 1 Mg(2+) ion per subunit.</text>
</comment>
<keyword evidence="9 11" id="KW-0057">Aromatic amino acid biosynthesis</keyword>
<evidence type="ECO:0000256" key="3">
    <source>
        <dbReference type="ARBA" id="ARBA00012154"/>
    </source>
</evidence>
<evidence type="ECO:0000256" key="7">
    <source>
        <dbReference type="ARBA" id="ARBA00022777"/>
    </source>
</evidence>
<evidence type="ECO:0000313" key="12">
    <source>
        <dbReference type="EMBL" id="MBA8828526.1"/>
    </source>
</evidence>
<dbReference type="PROSITE" id="PS01128">
    <property type="entry name" value="SHIKIMATE_KINASE"/>
    <property type="match status" value="1"/>
</dbReference>
<comment type="function">
    <text evidence="11">Catalyzes the specific phosphorylation of the 3-hydroxyl group of shikimic acid using ATP as a cosubstrate.</text>
</comment>
<dbReference type="PRINTS" id="PR01100">
    <property type="entry name" value="SHIKIMTKNASE"/>
</dbReference>